<dbReference type="Pfam" id="PF00955">
    <property type="entry name" value="HCO3_cotransp"/>
    <property type="match status" value="1"/>
</dbReference>
<dbReference type="GO" id="GO:0051453">
    <property type="term" value="P:regulation of intracellular pH"/>
    <property type="evidence" value="ECO:0007669"/>
    <property type="project" value="TreeGrafter"/>
</dbReference>
<feature type="transmembrane region" description="Helical" evidence="9">
    <location>
        <begin position="523"/>
        <end position="548"/>
    </location>
</feature>
<evidence type="ECO:0000256" key="5">
    <source>
        <dbReference type="ARBA" id="ARBA00022692"/>
    </source>
</evidence>
<dbReference type="PANTHER" id="PTHR11453">
    <property type="entry name" value="ANION EXCHANGE PROTEIN"/>
    <property type="match status" value="1"/>
</dbReference>
<evidence type="ECO:0000256" key="1">
    <source>
        <dbReference type="ARBA" id="ARBA00004651"/>
    </source>
</evidence>
<dbReference type="InterPro" id="IPR016152">
    <property type="entry name" value="PTrfase/Anion_transptr"/>
</dbReference>
<gene>
    <name evidence="13" type="ORF">BXYJ_LOCUS15708</name>
</gene>
<feature type="transmembrane region" description="Helical" evidence="9">
    <location>
        <begin position="920"/>
        <end position="939"/>
    </location>
</feature>
<evidence type="ECO:0000256" key="9">
    <source>
        <dbReference type="RuleBase" id="RU362035"/>
    </source>
</evidence>
<keyword evidence="8 9" id="KW-0472">Membrane</keyword>
<feature type="transmembrane region" description="Helical" evidence="9">
    <location>
        <begin position="671"/>
        <end position="690"/>
    </location>
</feature>
<evidence type="ECO:0000256" key="7">
    <source>
        <dbReference type="ARBA" id="ARBA00023065"/>
    </source>
</evidence>
<dbReference type="Gene3D" id="3.40.930.10">
    <property type="entry name" value="Mannitol-specific EII, Chain A"/>
    <property type="match status" value="1"/>
</dbReference>
<feature type="transmembrane region" description="Helical" evidence="9">
    <location>
        <begin position="640"/>
        <end position="659"/>
    </location>
</feature>
<dbReference type="EMBL" id="CAJFDI010000006">
    <property type="protein sequence ID" value="CAD5235617.1"/>
    <property type="molecule type" value="Genomic_DNA"/>
</dbReference>
<comment type="similarity">
    <text evidence="2 9">Belongs to the anion exchanger (TC 2.A.31) family.</text>
</comment>
<evidence type="ECO:0000256" key="4">
    <source>
        <dbReference type="ARBA" id="ARBA00022475"/>
    </source>
</evidence>
<dbReference type="Proteomes" id="UP000582659">
    <property type="component" value="Unassembled WGS sequence"/>
</dbReference>
<dbReference type="GO" id="GO:0008510">
    <property type="term" value="F:sodium:bicarbonate symporter activity"/>
    <property type="evidence" value="ECO:0007669"/>
    <property type="project" value="TreeGrafter"/>
</dbReference>
<dbReference type="SUPFAM" id="SSF55804">
    <property type="entry name" value="Phoshotransferase/anion transport protein"/>
    <property type="match status" value="1"/>
</dbReference>
<dbReference type="Gene3D" id="1.10.287.570">
    <property type="entry name" value="Helical hairpin bin"/>
    <property type="match status" value="1"/>
</dbReference>
<evidence type="ECO:0000313" key="13">
    <source>
        <dbReference type="EMBL" id="CAD5235617.1"/>
    </source>
</evidence>
<comment type="caution">
    <text evidence="13">The sequence shown here is derived from an EMBL/GenBank/DDBJ whole genome shotgun (WGS) entry which is preliminary data.</text>
</comment>
<proteinExistence type="inferred from homology"/>
<accession>A0A7I8XA82</accession>
<evidence type="ECO:0000259" key="12">
    <source>
        <dbReference type="Pfam" id="PF07565"/>
    </source>
</evidence>
<evidence type="ECO:0000259" key="11">
    <source>
        <dbReference type="Pfam" id="PF00955"/>
    </source>
</evidence>
<keyword evidence="4" id="KW-1003">Cell membrane</keyword>
<dbReference type="GO" id="GO:0005886">
    <property type="term" value="C:plasma membrane"/>
    <property type="evidence" value="ECO:0007669"/>
    <property type="project" value="UniProtKB-SubCell"/>
</dbReference>
<evidence type="ECO:0000256" key="8">
    <source>
        <dbReference type="ARBA" id="ARBA00023136"/>
    </source>
</evidence>
<evidence type="ECO:0000256" key="6">
    <source>
        <dbReference type="ARBA" id="ARBA00022989"/>
    </source>
</evidence>
<protein>
    <recommendedName>
        <fullName evidence="9">Anion exchange protein</fullName>
    </recommendedName>
</protein>
<dbReference type="GO" id="GO:0005452">
    <property type="term" value="F:solute:inorganic anion antiporter activity"/>
    <property type="evidence" value="ECO:0007669"/>
    <property type="project" value="InterPro"/>
</dbReference>
<keyword evidence="14" id="KW-1185">Reference proteome</keyword>
<evidence type="ECO:0000256" key="10">
    <source>
        <dbReference type="SAM" id="MobiDB-lite"/>
    </source>
</evidence>
<feature type="domain" description="Band 3 cytoplasmic" evidence="12">
    <location>
        <begin position="85"/>
        <end position="351"/>
    </location>
</feature>
<dbReference type="InterPro" id="IPR013769">
    <property type="entry name" value="Band3_cytoplasmic_dom"/>
</dbReference>
<dbReference type="AlphaFoldDB" id="A0A7I8XA82"/>
<feature type="transmembrane region" description="Helical" evidence="9">
    <location>
        <begin position="438"/>
        <end position="459"/>
    </location>
</feature>
<dbReference type="InterPro" id="IPR003020">
    <property type="entry name" value="HCO3_transpt_euk"/>
</dbReference>
<dbReference type="NCBIfam" id="TIGR00834">
    <property type="entry name" value="ae"/>
    <property type="match status" value="1"/>
</dbReference>
<keyword evidence="6 9" id="KW-1133">Transmembrane helix</keyword>
<feature type="transmembrane region" description="Helical" evidence="9">
    <location>
        <begin position="765"/>
        <end position="789"/>
    </location>
</feature>
<keyword evidence="7 9" id="KW-0406">Ion transport</keyword>
<feature type="transmembrane region" description="Helical" evidence="9">
    <location>
        <begin position="832"/>
        <end position="859"/>
    </location>
</feature>
<feature type="region of interest" description="Disordered" evidence="10">
    <location>
        <begin position="201"/>
        <end position="225"/>
    </location>
</feature>
<evidence type="ECO:0000256" key="2">
    <source>
        <dbReference type="ARBA" id="ARBA00010993"/>
    </source>
</evidence>
<evidence type="ECO:0000313" key="14">
    <source>
        <dbReference type="Proteomes" id="UP000659654"/>
    </source>
</evidence>
<feature type="region of interest" description="Disordered" evidence="10">
    <location>
        <begin position="962"/>
        <end position="1004"/>
    </location>
</feature>
<name>A0A7I8XA82_BURXY</name>
<dbReference type="OrthoDB" id="1735926at2759"/>
<dbReference type="GO" id="GO:0008509">
    <property type="term" value="F:monoatomic anion transmembrane transporter activity"/>
    <property type="evidence" value="ECO:0007669"/>
    <property type="project" value="InterPro"/>
</dbReference>
<dbReference type="SMR" id="A0A7I8XA82"/>
<feature type="transmembrane region" description="Helical" evidence="9">
    <location>
        <begin position="480"/>
        <end position="503"/>
    </location>
</feature>
<feature type="compositionally biased region" description="Polar residues" evidence="10">
    <location>
        <begin position="972"/>
        <end position="992"/>
    </location>
</feature>
<reference evidence="13" key="1">
    <citation type="submission" date="2020-09" db="EMBL/GenBank/DDBJ databases">
        <authorList>
            <person name="Kikuchi T."/>
        </authorList>
    </citation>
    <scope>NUCLEOTIDE SEQUENCE</scope>
    <source>
        <strain evidence="13">Ka4C1</strain>
    </source>
</reference>
<dbReference type="Proteomes" id="UP000659654">
    <property type="component" value="Unassembled WGS sequence"/>
</dbReference>
<dbReference type="Pfam" id="PF07565">
    <property type="entry name" value="Band_3_cyto"/>
    <property type="match status" value="1"/>
</dbReference>
<feature type="transmembrane region" description="Helical" evidence="9">
    <location>
        <begin position="897"/>
        <end position="914"/>
    </location>
</feature>
<organism evidence="13 14">
    <name type="scientific">Bursaphelenchus xylophilus</name>
    <name type="common">Pinewood nematode worm</name>
    <name type="synonym">Aphelenchoides xylophilus</name>
    <dbReference type="NCBI Taxonomy" id="6326"/>
    <lineage>
        <taxon>Eukaryota</taxon>
        <taxon>Metazoa</taxon>
        <taxon>Ecdysozoa</taxon>
        <taxon>Nematoda</taxon>
        <taxon>Chromadorea</taxon>
        <taxon>Rhabditida</taxon>
        <taxon>Tylenchina</taxon>
        <taxon>Tylenchomorpha</taxon>
        <taxon>Aphelenchoidea</taxon>
        <taxon>Aphelenchoididae</taxon>
        <taxon>Bursaphelenchus</taxon>
    </lineage>
</organism>
<sequence>MENHHAAINLRATTLRKRSATASTSSYTCDLLSEALHCPQSIELSNDVETPIDNVRKLVLRDPIDHPPLFCEMMYLTTNPEEEEFDEEAELCWKQIGRWIKFKQVVEGDGTRFSRPHLTLLTVHAMLQVKSFLRKGPVLLDLEANTFVQVCDKMIKCWVEDGFLDEDHSNMVREVMYAPKMHLIEGQIRTVNESTVPIDRDREENMKRRRPTRTHRDDEGEPHMDQYATKYEDADQRLLRRLKRNTEGAAIMVANVGALQQPLTCLIRLKNPLLLYPEIPDQPLPVRFIFVLLNTIDNYPEETAGIGRAMGALFSDQIFHKVAYTCREKFTIAEAVEEYFTQCTLIPPGKCRPDTRWEPKVDENAVIRNIGTMYSNADDAPEDEFVSDQNLFAPKKKLVLINRSGRIFGGLVDDVKRKARYYLSDYTDFFSGRMSQSLATTAAIFFANLTNVITFGAVFERATHQQMAAIENVVAGSICGMIFALFAGQPLTILSATGPTLIFEKVVYDLCTGMNWDFLPFRFWMACWMVLFLLILVATDTSALVGFITRFTEDGFATLISGAVIVLACQKIYEISYEAPITWRPQAVLDSACHCLLETPNDPANETQGFVIKNLSIGVTRCRSLGGVPHGLACFFKPDIFIFSILLALCTFWLTLRLAKFRNSPYLAWGVRHAISDFGVLIAVMVFTLLSKMTGLDVPALKFPMKLTPTMDRPWIVDVLNIEGYKVALFALLPAFFYSILVVMDQQITAGIVNRKDNKLKKGDGYHLDLLVVAVLILACSVLGLPFYVASTVLSMTHVDSLKSHSEIAAPGEKARFLGVKEQRLTAFISHFFMGLSLFFAPVVKLIPSPVLTGVFLYIGTTSLMSQQYTQRLRLLFMPVKNQPDFIWLRTVRMHRVHLFTFIQTLSVVSLFFIRFMSHIAFVFPIMLVVMVLIRMFILERIFAPLELRSLDDELPDFGRVMRPRPRAPTRSMRNSISRRPTLSKQNLNGESSEGKRKKTLTWA</sequence>
<feature type="transmembrane region" description="Helical" evidence="9">
    <location>
        <begin position="724"/>
        <end position="744"/>
    </location>
</feature>
<dbReference type="EMBL" id="CAJFCV020000006">
    <property type="protein sequence ID" value="CAG9132095.1"/>
    <property type="molecule type" value="Genomic_DNA"/>
</dbReference>
<feature type="compositionally biased region" description="Basic and acidic residues" evidence="10">
    <location>
        <begin position="214"/>
        <end position="225"/>
    </location>
</feature>
<comment type="subcellular location">
    <subcellularLocation>
        <location evidence="1">Cell membrane</location>
        <topology evidence="1">Multi-pass membrane protein</topology>
    </subcellularLocation>
    <subcellularLocation>
        <location evidence="9">Membrane</location>
        <topology evidence="9">Multi-pass membrane protein</topology>
    </subcellularLocation>
</comment>
<feature type="domain" description="Bicarbonate transporter-like transmembrane" evidence="11">
    <location>
        <begin position="406"/>
        <end position="955"/>
    </location>
</feature>
<keyword evidence="3 9" id="KW-0813">Transport</keyword>
<dbReference type="InterPro" id="IPR011531">
    <property type="entry name" value="HCO3_transpt-like_TM_dom"/>
</dbReference>
<dbReference type="PRINTS" id="PR01231">
    <property type="entry name" value="HCO3TRNSPORT"/>
</dbReference>
<evidence type="ECO:0000256" key="3">
    <source>
        <dbReference type="ARBA" id="ARBA00022448"/>
    </source>
</evidence>
<keyword evidence="5 9" id="KW-0812">Transmembrane</keyword>
<feature type="transmembrane region" description="Helical" evidence="9">
    <location>
        <begin position="555"/>
        <end position="573"/>
    </location>
</feature>
<dbReference type="PANTHER" id="PTHR11453:SF36">
    <property type="entry name" value="ANION EXCHANGE PROTEIN"/>
    <property type="match status" value="1"/>
</dbReference>